<feature type="disulfide bond" description="Redox-active" evidence="3">
    <location>
        <begin position="69"/>
        <end position="73"/>
    </location>
</feature>
<sequence>MNILRFARLAVPAAALAVAACQPAATTAPPLAGAKIGGPFTLVNQDGRTVTDRDFAGKYRIMYFGYTYCPDVCPTDAAAIGKGVALLAKSDPDLAKRIVPIFVSVDPERDTPKVLKSFVSAFSPQMVGLTGTPAQIAAVSQTYGVFAGKGEAQPGGGYLVNHSRATYLMSPDGKPLALLPSDKGPQALEDEDTGEVVPTNVACRLLNRRTGFCSDYKHRRAYVPECVRLTAGNVRDIDWLPSTCAYRLRAAGEPLRDWHYLISGDRETVHIAGISVRGWTVSEDDVGDLENHIVDREL</sequence>
<keyword evidence="2" id="KW-0479">Metal-binding</keyword>
<dbReference type="OrthoDB" id="270009at2759"/>
<dbReference type="PANTHER" id="PTHR12151">
    <property type="entry name" value="ELECTRON TRANSPORT PROTIN SCO1/SENC FAMILY MEMBER"/>
    <property type="match status" value="1"/>
</dbReference>
<dbReference type="InterPro" id="IPR003782">
    <property type="entry name" value="SCO1/SenC"/>
</dbReference>
<feature type="chain" id="PRO_5013013977" description="Thioredoxin domain-containing protein" evidence="4">
    <location>
        <begin position="22"/>
        <end position="298"/>
    </location>
</feature>
<evidence type="ECO:0000313" key="5">
    <source>
        <dbReference type="EMBL" id="PAV68209.1"/>
    </source>
</evidence>
<dbReference type="GO" id="GO:0046872">
    <property type="term" value="F:metal ion binding"/>
    <property type="evidence" value="ECO:0007669"/>
    <property type="project" value="UniProtKB-KW"/>
</dbReference>
<feature type="binding site" evidence="2">
    <location>
        <position position="162"/>
    </location>
    <ligand>
        <name>Cu cation</name>
        <dbReference type="ChEBI" id="CHEBI:23378"/>
    </ligand>
</feature>
<proteinExistence type="inferred from homology"/>
<gene>
    <name evidence="5" type="ORF">WR25_03574</name>
</gene>
<dbReference type="PANTHER" id="PTHR12151:SF25">
    <property type="entry name" value="LINALOOL DEHYDRATASE_ISOMERASE DOMAIN-CONTAINING PROTEIN"/>
    <property type="match status" value="1"/>
</dbReference>
<evidence type="ECO:0000256" key="1">
    <source>
        <dbReference type="ARBA" id="ARBA00010996"/>
    </source>
</evidence>
<evidence type="ECO:0000256" key="4">
    <source>
        <dbReference type="SAM" id="SignalP"/>
    </source>
</evidence>
<dbReference type="SUPFAM" id="SSF52833">
    <property type="entry name" value="Thioredoxin-like"/>
    <property type="match status" value="1"/>
</dbReference>
<name>A0A2A2K322_9BILA</name>
<feature type="binding site" evidence="2">
    <location>
        <position position="69"/>
    </location>
    <ligand>
        <name>Cu cation</name>
        <dbReference type="ChEBI" id="CHEBI:23378"/>
    </ligand>
</feature>
<dbReference type="FunFam" id="3.40.30.10:FF:000013">
    <property type="entry name" value="Blast:Protein SCO1 homolog, mitochondrial"/>
    <property type="match status" value="1"/>
</dbReference>
<dbReference type="AlphaFoldDB" id="A0A2A2K322"/>
<feature type="signal peptide" evidence="4">
    <location>
        <begin position="1"/>
        <end position="21"/>
    </location>
</feature>
<dbReference type="InterPro" id="IPR036249">
    <property type="entry name" value="Thioredoxin-like_sf"/>
</dbReference>
<keyword evidence="3" id="KW-1015">Disulfide bond</keyword>
<dbReference type="Pfam" id="PF02630">
    <property type="entry name" value="SCO1-SenC"/>
    <property type="match status" value="1"/>
</dbReference>
<dbReference type="PROSITE" id="PS51257">
    <property type="entry name" value="PROKAR_LIPOPROTEIN"/>
    <property type="match status" value="1"/>
</dbReference>
<keyword evidence="6" id="KW-1185">Reference proteome</keyword>
<evidence type="ECO:0000256" key="3">
    <source>
        <dbReference type="PIRSR" id="PIRSR603782-2"/>
    </source>
</evidence>
<feature type="binding site" evidence="2">
    <location>
        <position position="73"/>
    </location>
    <ligand>
        <name>Cu cation</name>
        <dbReference type="ChEBI" id="CHEBI:23378"/>
    </ligand>
</feature>
<evidence type="ECO:0008006" key="7">
    <source>
        <dbReference type="Google" id="ProtNLM"/>
    </source>
</evidence>
<evidence type="ECO:0000256" key="2">
    <source>
        <dbReference type="PIRSR" id="PIRSR603782-1"/>
    </source>
</evidence>
<accession>A0A2A2K322</accession>
<comment type="caution">
    <text evidence="5">The sequence shown here is derived from an EMBL/GenBank/DDBJ whole genome shotgun (WGS) entry which is preliminary data.</text>
</comment>
<dbReference type="GO" id="GO:0008535">
    <property type="term" value="P:respiratory chain complex IV assembly"/>
    <property type="evidence" value="ECO:0007669"/>
    <property type="project" value="UniProtKB-ARBA"/>
</dbReference>
<comment type="similarity">
    <text evidence="1">Belongs to the SCO1/2 family.</text>
</comment>
<dbReference type="STRING" id="2018661.A0A2A2K322"/>
<dbReference type="Gene3D" id="3.40.30.10">
    <property type="entry name" value="Glutaredoxin"/>
    <property type="match status" value="1"/>
</dbReference>
<evidence type="ECO:0000313" key="6">
    <source>
        <dbReference type="Proteomes" id="UP000218231"/>
    </source>
</evidence>
<organism evidence="5 6">
    <name type="scientific">Diploscapter pachys</name>
    <dbReference type="NCBI Taxonomy" id="2018661"/>
    <lineage>
        <taxon>Eukaryota</taxon>
        <taxon>Metazoa</taxon>
        <taxon>Ecdysozoa</taxon>
        <taxon>Nematoda</taxon>
        <taxon>Chromadorea</taxon>
        <taxon>Rhabditida</taxon>
        <taxon>Rhabditina</taxon>
        <taxon>Rhabditomorpha</taxon>
        <taxon>Rhabditoidea</taxon>
        <taxon>Rhabditidae</taxon>
        <taxon>Diploscapter</taxon>
    </lineage>
</organism>
<keyword evidence="4" id="KW-0732">Signal</keyword>
<protein>
    <recommendedName>
        <fullName evidence="7">Thioredoxin domain-containing protein</fullName>
    </recommendedName>
</protein>
<dbReference type="CDD" id="cd02968">
    <property type="entry name" value="SCO"/>
    <property type="match status" value="1"/>
</dbReference>
<dbReference type="InterPro" id="IPR005358">
    <property type="entry name" value="Puta_zinc/iron-chelating_dom"/>
</dbReference>
<dbReference type="Pfam" id="PF03692">
    <property type="entry name" value="CxxCxxCC"/>
    <property type="match status" value="1"/>
</dbReference>
<reference evidence="5 6" key="1">
    <citation type="journal article" date="2017" name="Curr. Biol.">
        <title>Genome architecture and evolution of a unichromosomal asexual nematode.</title>
        <authorList>
            <person name="Fradin H."/>
            <person name="Zegar C."/>
            <person name="Gutwein M."/>
            <person name="Lucas J."/>
            <person name="Kovtun M."/>
            <person name="Corcoran D."/>
            <person name="Baugh L.R."/>
            <person name="Kiontke K."/>
            <person name="Gunsalus K."/>
            <person name="Fitch D.H."/>
            <person name="Piano F."/>
        </authorList>
    </citation>
    <scope>NUCLEOTIDE SEQUENCE [LARGE SCALE GENOMIC DNA]</scope>
    <source>
        <strain evidence="5">PF1309</strain>
    </source>
</reference>
<keyword evidence="2" id="KW-0186">Copper</keyword>
<dbReference type="EMBL" id="LIAE01009796">
    <property type="protein sequence ID" value="PAV68209.1"/>
    <property type="molecule type" value="Genomic_DNA"/>
</dbReference>
<dbReference type="Proteomes" id="UP000218231">
    <property type="component" value="Unassembled WGS sequence"/>
</dbReference>